<dbReference type="Gene3D" id="3.30.750.200">
    <property type="match status" value="1"/>
</dbReference>
<keyword evidence="8" id="KW-1185">Reference proteome</keyword>
<dbReference type="SUPFAM" id="SSF102114">
    <property type="entry name" value="Radical SAM enzymes"/>
    <property type="match status" value="1"/>
</dbReference>
<dbReference type="InterPro" id="IPR010723">
    <property type="entry name" value="HemN_C"/>
</dbReference>
<evidence type="ECO:0000256" key="3">
    <source>
        <dbReference type="ARBA" id="ARBA00033094"/>
    </source>
</evidence>
<dbReference type="SFLD" id="SFLDG01082">
    <property type="entry name" value="B12-binding_domain_containing"/>
    <property type="match status" value="1"/>
</dbReference>
<comment type="function">
    <text evidence="4">May be a heme chaperone, appears to bind heme. Homologous bacterial proteins do not have oxygen-independent coproporphyrinogen-III oxidase activity. Binds 1 [4Fe-4S] cluster. The cluster is coordinated with 3 cysteines and an exchangeable S-adenosyl-L-methionine.</text>
</comment>
<sequence length="542" mass="57175">MHRKAFTSPSLCRAAQRAVRTHPLGVNPPPGRRAYATACDSPAARERESLSAPASAAASSTPTAAALQTSAQPASTSGQPADVPAGVRSAYIHLPFCKRKCFYCDFPVEAVGRDTTAPKVEARMRSYVDTVLREMAATRRMDHGPLQTVFFGGGTPSLLPPSLLALLLEALDSRFGLAAGAEVSLEADPGTFDAERLRQYRRLGVTRLSVGVQAFQQELLEACGRGHDLADVEAAVDAVHAAEMPSWSLDLISGLPGLTAEAWRHSLRRAVEAAPDHVSVYDLQVEEGTPFERWQRAGRLRLPPDDAAVEMYGEASELLRAAGYEHYEVSNYARPGHRCAHNQVYWRGQQYYAFGLGAASYLAGRRFSRPARMGQYVSWVGELEAAGGEALPGGHLPPESQEELLLDTLMLRLRTADGLDLAMLRNRFGAQALGTVLRPLAPHERRGTVLALDGQGRACSLAEAGLAAAAAEAVEAPAAPVAAGAGQLAEAGSGAGGGGGGGPRVRLSDPGGFLLSNDIISDVFAAFDVTSAPAPVAEPSGA</sequence>
<dbReference type="AlphaFoldDB" id="A0A9W6F0P2"/>
<organism evidence="7 8">
    <name type="scientific">Pleodorina starrii</name>
    <dbReference type="NCBI Taxonomy" id="330485"/>
    <lineage>
        <taxon>Eukaryota</taxon>
        <taxon>Viridiplantae</taxon>
        <taxon>Chlorophyta</taxon>
        <taxon>core chlorophytes</taxon>
        <taxon>Chlorophyceae</taxon>
        <taxon>CS clade</taxon>
        <taxon>Chlamydomonadales</taxon>
        <taxon>Volvocaceae</taxon>
        <taxon>Pleodorina</taxon>
    </lineage>
</organism>
<accession>A0A9W6F0P2</accession>
<dbReference type="InterPro" id="IPR034505">
    <property type="entry name" value="Coproporphyrinogen-III_oxidase"/>
</dbReference>
<dbReference type="GO" id="GO:0051539">
    <property type="term" value="F:4 iron, 4 sulfur cluster binding"/>
    <property type="evidence" value="ECO:0007669"/>
    <property type="project" value="InterPro"/>
</dbReference>
<feature type="compositionally biased region" description="Low complexity" evidence="5">
    <location>
        <begin position="50"/>
        <end position="77"/>
    </location>
</feature>
<dbReference type="SFLD" id="SFLDS00029">
    <property type="entry name" value="Radical_SAM"/>
    <property type="match status" value="1"/>
</dbReference>
<dbReference type="SFLD" id="SFLDF00288">
    <property type="entry name" value="HemN-like__clustered_with_nucl"/>
    <property type="match status" value="1"/>
</dbReference>
<dbReference type="InterPro" id="IPR007197">
    <property type="entry name" value="rSAM"/>
</dbReference>
<dbReference type="PANTHER" id="PTHR13932:SF5">
    <property type="entry name" value="RADICAL S-ADENOSYL METHIONINE DOMAIN-CONTAINING PROTEIN 1, MITOCHONDRIAL"/>
    <property type="match status" value="1"/>
</dbReference>
<evidence type="ECO:0000256" key="1">
    <source>
        <dbReference type="ARBA" id="ARBA00006100"/>
    </source>
</evidence>
<dbReference type="InterPro" id="IPR058240">
    <property type="entry name" value="rSAM_sf"/>
</dbReference>
<protein>
    <recommendedName>
        <fullName evidence="2">Radical S-adenosyl methionine domain-containing protein 1, mitochondrial</fullName>
    </recommendedName>
    <alternativeName>
        <fullName evidence="3">Putative heme chaperone</fullName>
    </alternativeName>
</protein>
<dbReference type="Pfam" id="PF06969">
    <property type="entry name" value="HemN_C"/>
    <property type="match status" value="1"/>
</dbReference>
<dbReference type="PROSITE" id="PS51918">
    <property type="entry name" value="RADICAL_SAM"/>
    <property type="match status" value="1"/>
</dbReference>
<dbReference type="Proteomes" id="UP001165080">
    <property type="component" value="Unassembled WGS sequence"/>
</dbReference>
<evidence type="ECO:0000256" key="5">
    <source>
        <dbReference type="SAM" id="MobiDB-lite"/>
    </source>
</evidence>
<evidence type="ECO:0000256" key="4">
    <source>
        <dbReference type="ARBA" id="ARBA00045130"/>
    </source>
</evidence>
<feature type="domain" description="Radical SAM core" evidence="6">
    <location>
        <begin position="82"/>
        <end position="325"/>
    </location>
</feature>
<gene>
    <name evidence="7" type="primary">PLEST004612</name>
    <name evidence="7" type="ORF">PLESTB_000489300</name>
</gene>
<evidence type="ECO:0000259" key="6">
    <source>
        <dbReference type="PROSITE" id="PS51918"/>
    </source>
</evidence>
<comment type="similarity">
    <text evidence="1">Belongs to the anaerobic coproporphyrinogen-III oxidase family. HemW subfamily.</text>
</comment>
<feature type="region of interest" description="Disordered" evidence="5">
    <location>
        <begin position="19"/>
        <end position="82"/>
    </location>
</feature>
<dbReference type="PANTHER" id="PTHR13932">
    <property type="entry name" value="COPROPORPHYRINIGEN III OXIDASE"/>
    <property type="match status" value="1"/>
</dbReference>
<dbReference type="Pfam" id="PF04055">
    <property type="entry name" value="Radical_SAM"/>
    <property type="match status" value="1"/>
</dbReference>
<dbReference type="InterPro" id="IPR006638">
    <property type="entry name" value="Elp3/MiaA/NifB-like_rSAM"/>
</dbReference>
<dbReference type="NCBIfam" id="TIGR00539">
    <property type="entry name" value="hemN_rel"/>
    <property type="match status" value="1"/>
</dbReference>
<dbReference type="SMART" id="SM00729">
    <property type="entry name" value="Elp3"/>
    <property type="match status" value="1"/>
</dbReference>
<evidence type="ECO:0000313" key="7">
    <source>
        <dbReference type="EMBL" id="GLC51316.1"/>
    </source>
</evidence>
<reference evidence="7 8" key="1">
    <citation type="journal article" date="2023" name="Commun. Biol.">
        <title>Reorganization of the ancestral sex-determining regions during the evolution of trioecy in Pleodorina starrii.</title>
        <authorList>
            <person name="Takahashi K."/>
            <person name="Suzuki S."/>
            <person name="Kawai-Toyooka H."/>
            <person name="Yamamoto K."/>
            <person name="Hamaji T."/>
            <person name="Ootsuki R."/>
            <person name="Yamaguchi H."/>
            <person name="Kawachi M."/>
            <person name="Higashiyama T."/>
            <person name="Nozaki H."/>
        </authorList>
    </citation>
    <scope>NUCLEOTIDE SEQUENCE [LARGE SCALE GENOMIC DNA]</scope>
    <source>
        <strain evidence="7 8">NIES-4479</strain>
    </source>
</reference>
<dbReference type="SFLD" id="SFLDF00562">
    <property type="entry name" value="HemN-like__clustered_with_heat"/>
    <property type="match status" value="1"/>
</dbReference>
<dbReference type="SFLD" id="SFLDG01065">
    <property type="entry name" value="anaerobic_coproporphyrinogen-I"/>
    <property type="match status" value="1"/>
</dbReference>
<dbReference type="GO" id="GO:0004109">
    <property type="term" value="F:coproporphyrinogen oxidase activity"/>
    <property type="evidence" value="ECO:0007669"/>
    <property type="project" value="InterPro"/>
</dbReference>
<proteinExistence type="inferred from homology"/>
<evidence type="ECO:0000256" key="2">
    <source>
        <dbReference type="ARBA" id="ARBA00014678"/>
    </source>
</evidence>
<name>A0A9W6F0P2_9CHLO</name>
<dbReference type="GO" id="GO:0005737">
    <property type="term" value="C:cytoplasm"/>
    <property type="evidence" value="ECO:0007669"/>
    <property type="project" value="InterPro"/>
</dbReference>
<dbReference type="EMBL" id="BRXU01000004">
    <property type="protein sequence ID" value="GLC51316.1"/>
    <property type="molecule type" value="Genomic_DNA"/>
</dbReference>
<dbReference type="InterPro" id="IPR004559">
    <property type="entry name" value="HemW-like"/>
</dbReference>
<evidence type="ECO:0000313" key="8">
    <source>
        <dbReference type="Proteomes" id="UP001165080"/>
    </source>
</evidence>
<comment type="caution">
    <text evidence="7">The sequence shown here is derived from an EMBL/GenBank/DDBJ whole genome shotgun (WGS) entry which is preliminary data.</text>
</comment>
<dbReference type="GO" id="GO:0006779">
    <property type="term" value="P:porphyrin-containing compound biosynthetic process"/>
    <property type="evidence" value="ECO:0007669"/>
    <property type="project" value="InterPro"/>
</dbReference>